<dbReference type="SUPFAM" id="SSF88713">
    <property type="entry name" value="Glycoside hydrolase/deacetylase"/>
    <property type="match status" value="1"/>
</dbReference>
<comment type="subcellular location">
    <subcellularLocation>
        <location evidence="1">Secreted</location>
    </subcellularLocation>
</comment>
<reference evidence="4 5" key="1">
    <citation type="journal article" date="2016" name="Nat. Commun.">
        <title>Thousands of microbial genomes shed light on interconnected biogeochemical processes in an aquifer system.</title>
        <authorList>
            <person name="Anantharaman K."/>
            <person name="Brown C.T."/>
            <person name="Hug L.A."/>
            <person name="Sharon I."/>
            <person name="Castelle C.J."/>
            <person name="Probst A.J."/>
            <person name="Thomas B.C."/>
            <person name="Singh A."/>
            <person name="Wilkins M.J."/>
            <person name="Karaoz U."/>
            <person name="Brodie E.L."/>
            <person name="Williams K.H."/>
            <person name="Hubbard S.S."/>
            <person name="Banfield J.F."/>
        </authorList>
    </citation>
    <scope>NUCLEOTIDE SEQUENCE [LARGE SCALE GENOMIC DNA]</scope>
</reference>
<dbReference type="GO" id="GO:0016810">
    <property type="term" value="F:hydrolase activity, acting on carbon-nitrogen (but not peptide) bonds"/>
    <property type="evidence" value="ECO:0007669"/>
    <property type="project" value="InterPro"/>
</dbReference>
<evidence type="ECO:0000313" key="4">
    <source>
        <dbReference type="EMBL" id="OGY90816.1"/>
    </source>
</evidence>
<dbReference type="InterPro" id="IPR011330">
    <property type="entry name" value="Glyco_hydro/deAcase_b/a-brl"/>
</dbReference>
<dbReference type="PANTHER" id="PTHR34216">
    <property type="match status" value="1"/>
</dbReference>
<accession>A0A1G2BPS8</accession>
<keyword evidence="2" id="KW-0732">Signal</keyword>
<comment type="caution">
    <text evidence="4">The sequence shown here is derived from an EMBL/GenBank/DDBJ whole genome shotgun (WGS) entry which is preliminary data.</text>
</comment>
<dbReference type="Pfam" id="PF01522">
    <property type="entry name" value="Polysacc_deac_1"/>
    <property type="match status" value="2"/>
</dbReference>
<protein>
    <recommendedName>
        <fullName evidence="3">NodB homology domain-containing protein</fullName>
    </recommendedName>
</protein>
<evidence type="ECO:0000256" key="1">
    <source>
        <dbReference type="ARBA" id="ARBA00004613"/>
    </source>
</evidence>
<evidence type="ECO:0000313" key="5">
    <source>
        <dbReference type="Proteomes" id="UP000178109"/>
    </source>
</evidence>
<evidence type="ECO:0000259" key="3">
    <source>
        <dbReference type="PROSITE" id="PS51677"/>
    </source>
</evidence>
<evidence type="ECO:0000256" key="2">
    <source>
        <dbReference type="ARBA" id="ARBA00022729"/>
    </source>
</evidence>
<dbReference type="AlphaFoldDB" id="A0A1G2BPS8"/>
<dbReference type="GO" id="GO:0005576">
    <property type="term" value="C:extracellular region"/>
    <property type="evidence" value="ECO:0007669"/>
    <property type="project" value="UniProtKB-SubCell"/>
</dbReference>
<organism evidence="4 5">
    <name type="scientific">Candidatus Komeilibacteria bacterium RIFCSPLOWO2_02_FULL_48_11</name>
    <dbReference type="NCBI Taxonomy" id="1798553"/>
    <lineage>
        <taxon>Bacteria</taxon>
        <taxon>Candidatus Komeiliibacteriota</taxon>
    </lineage>
</organism>
<dbReference type="InterPro" id="IPR002509">
    <property type="entry name" value="NODB_dom"/>
</dbReference>
<proteinExistence type="predicted"/>
<gene>
    <name evidence="4" type="ORF">A3H70_03735</name>
</gene>
<sequence length="321" mass="37730">MEAKKYPTQFPHGLMFHRVHREVSSPSGQGSITDKEFEHILCYVGIENILSSDEWLYKLKHNKLNANNVCITFDDGLKCQYDICLPILEKYNIRAFWFVYSSVFEGKWEKFQIYSYFGTKYFSNVNEFFNLFLSRCEESLLDQLNGHKFKRYAQETQILSPFYSINDLKFRFLRNELLSKEEFENIIDKIIEDRGVILQEIAKNLWLSNQELKILSEKGHCIGLHSYDHPWQLSALPYQEQLNEYARNYNHVKRICNKEITAMSHPINSYNTLTLKVLSQLGIVCGFRSNMVPPIGKKINPSLLEIAREDPANILRNNINF</sequence>
<dbReference type="PANTHER" id="PTHR34216:SF3">
    <property type="entry name" value="POLY-BETA-1,6-N-ACETYL-D-GLUCOSAMINE N-DEACETYLASE"/>
    <property type="match status" value="1"/>
</dbReference>
<feature type="domain" description="NodB homology" evidence="3">
    <location>
        <begin position="67"/>
        <end position="321"/>
    </location>
</feature>
<dbReference type="InterPro" id="IPR051398">
    <property type="entry name" value="Polysacch_Deacetylase"/>
</dbReference>
<name>A0A1G2BPS8_9BACT</name>
<dbReference type="PROSITE" id="PS51677">
    <property type="entry name" value="NODB"/>
    <property type="match status" value="1"/>
</dbReference>
<dbReference type="Proteomes" id="UP000178109">
    <property type="component" value="Unassembled WGS sequence"/>
</dbReference>
<dbReference type="STRING" id="1798553.A3H70_03735"/>
<dbReference type="GO" id="GO:0005975">
    <property type="term" value="P:carbohydrate metabolic process"/>
    <property type="evidence" value="ECO:0007669"/>
    <property type="project" value="InterPro"/>
</dbReference>
<dbReference type="EMBL" id="MHKO01000059">
    <property type="protein sequence ID" value="OGY90816.1"/>
    <property type="molecule type" value="Genomic_DNA"/>
</dbReference>
<dbReference type="Gene3D" id="3.20.20.370">
    <property type="entry name" value="Glycoside hydrolase/deacetylase"/>
    <property type="match status" value="1"/>
</dbReference>